<keyword evidence="3" id="KW-1185">Reference proteome</keyword>
<dbReference type="EMBL" id="FZOJ01000045">
    <property type="protein sequence ID" value="SNT15151.1"/>
    <property type="molecule type" value="Genomic_DNA"/>
</dbReference>
<organism evidence="2 3">
    <name type="scientific">Anaerovirgula multivorans</name>
    <dbReference type="NCBI Taxonomy" id="312168"/>
    <lineage>
        <taxon>Bacteria</taxon>
        <taxon>Bacillati</taxon>
        <taxon>Bacillota</taxon>
        <taxon>Clostridia</taxon>
        <taxon>Peptostreptococcales</taxon>
        <taxon>Natronincolaceae</taxon>
        <taxon>Anaerovirgula</taxon>
    </lineage>
</organism>
<keyword evidence="1" id="KW-0472">Membrane</keyword>
<protein>
    <submittedName>
        <fullName evidence="2">Uncharacterized protein</fullName>
    </submittedName>
</protein>
<keyword evidence="1" id="KW-0812">Transmembrane</keyword>
<dbReference type="Proteomes" id="UP000198304">
    <property type="component" value="Unassembled WGS sequence"/>
</dbReference>
<evidence type="ECO:0000313" key="3">
    <source>
        <dbReference type="Proteomes" id="UP000198304"/>
    </source>
</evidence>
<sequence>MSRIERKIEHRKKKRQLKIFLFLIFIFMIIGILSVDSAIREMLALEDTRVFGYEAQQDYILFYLMGEQIYIEQEKVEEIQVFIEEIYYNIIEQVNNMLERIKNVGLNRHFFSNIMQNIYQL</sequence>
<dbReference type="RefSeq" id="WP_089285298.1">
    <property type="nucleotide sequence ID" value="NZ_FZOJ01000045.1"/>
</dbReference>
<proteinExistence type="predicted"/>
<keyword evidence="1" id="KW-1133">Transmembrane helix</keyword>
<reference evidence="3" key="1">
    <citation type="submission" date="2017-06" db="EMBL/GenBank/DDBJ databases">
        <authorList>
            <person name="Varghese N."/>
            <person name="Submissions S."/>
        </authorList>
    </citation>
    <scope>NUCLEOTIDE SEQUENCE [LARGE SCALE GENOMIC DNA]</scope>
    <source>
        <strain evidence="3">SCA</strain>
    </source>
</reference>
<accession>A0A239KAW6</accession>
<dbReference type="AlphaFoldDB" id="A0A239KAW6"/>
<evidence type="ECO:0000256" key="1">
    <source>
        <dbReference type="SAM" id="Phobius"/>
    </source>
</evidence>
<name>A0A239KAW6_9FIRM</name>
<evidence type="ECO:0000313" key="2">
    <source>
        <dbReference type="EMBL" id="SNT15151.1"/>
    </source>
</evidence>
<feature type="transmembrane region" description="Helical" evidence="1">
    <location>
        <begin position="20"/>
        <end position="39"/>
    </location>
</feature>
<dbReference type="OrthoDB" id="1957868at2"/>
<gene>
    <name evidence="2" type="ORF">SAMN05446037_104514</name>
</gene>